<dbReference type="PANTHER" id="PTHR42951">
    <property type="entry name" value="METALLO-BETA-LACTAMASE DOMAIN-CONTAINING"/>
    <property type="match status" value="1"/>
</dbReference>
<comment type="caution">
    <text evidence="2">The sequence shown here is derived from an EMBL/GenBank/DDBJ whole genome shotgun (WGS) entry which is preliminary data.</text>
</comment>
<evidence type="ECO:0000313" key="2">
    <source>
        <dbReference type="EMBL" id="MFD1237568.1"/>
    </source>
</evidence>
<dbReference type="SUPFAM" id="SSF56281">
    <property type="entry name" value="Metallo-hydrolase/oxidoreductase"/>
    <property type="match status" value="1"/>
</dbReference>
<sequence>MSTPRSRAAGMPDPSVQDLGKGFHVFVQLDGSWGLNNVGIFAGRDGVILVDTTFTEGRARALRAAVTELSPHPIRTVLNTHHHGDHTYGNYLFPEATIIGHELCRSATIATGFETKKWFPDVDWGDIRIVPPAVTFRDELTLWCDDVPATVRFVGPAHTTNDVYMWVPEHSLLFAGDLVFNGGTPFVVMGSISGLLRALDELDGLGAHTVVPGHGAVGGPEVVGHQRDYLLWLQDVAQRGFDAGTEPLDLARSVDLGTFARLTDSERLVGNLHRAYSELRGEPLGGPLDYDRIVDEMVAFNDGQPLHCVA</sequence>
<evidence type="ECO:0000313" key="3">
    <source>
        <dbReference type="Proteomes" id="UP001597182"/>
    </source>
</evidence>
<name>A0ABW3VS99_9PSEU</name>
<organism evidence="2 3">
    <name type="scientific">Pseudonocardia benzenivorans</name>
    <dbReference type="NCBI Taxonomy" id="228005"/>
    <lineage>
        <taxon>Bacteria</taxon>
        <taxon>Bacillati</taxon>
        <taxon>Actinomycetota</taxon>
        <taxon>Actinomycetes</taxon>
        <taxon>Pseudonocardiales</taxon>
        <taxon>Pseudonocardiaceae</taxon>
        <taxon>Pseudonocardia</taxon>
    </lineage>
</organism>
<dbReference type="InterPro" id="IPR001279">
    <property type="entry name" value="Metallo-B-lactamas"/>
</dbReference>
<dbReference type="RefSeq" id="WP_013675992.1">
    <property type="nucleotide sequence ID" value="NZ_BAABKS010000030.1"/>
</dbReference>
<dbReference type="CDD" id="cd16282">
    <property type="entry name" value="metallo-hydrolase-like_MBL-fold"/>
    <property type="match status" value="1"/>
</dbReference>
<evidence type="ECO:0000259" key="1">
    <source>
        <dbReference type="SMART" id="SM00849"/>
    </source>
</evidence>
<proteinExistence type="predicted"/>
<dbReference type="PANTHER" id="PTHR42951:SF4">
    <property type="entry name" value="ACYL-COENZYME A THIOESTERASE MBLAC2"/>
    <property type="match status" value="1"/>
</dbReference>
<dbReference type="Gene3D" id="3.60.15.10">
    <property type="entry name" value="Ribonuclease Z/Hydroxyacylglutathione hydrolase-like"/>
    <property type="match status" value="1"/>
</dbReference>
<reference evidence="3" key="1">
    <citation type="journal article" date="2019" name="Int. J. Syst. Evol. Microbiol.">
        <title>The Global Catalogue of Microorganisms (GCM) 10K type strain sequencing project: providing services to taxonomists for standard genome sequencing and annotation.</title>
        <authorList>
            <consortium name="The Broad Institute Genomics Platform"/>
            <consortium name="The Broad Institute Genome Sequencing Center for Infectious Disease"/>
            <person name="Wu L."/>
            <person name="Ma J."/>
        </authorList>
    </citation>
    <scope>NUCLEOTIDE SEQUENCE [LARGE SCALE GENOMIC DNA]</scope>
    <source>
        <strain evidence="3">CCUG 49018</strain>
    </source>
</reference>
<dbReference type="EMBL" id="JBHTMB010000299">
    <property type="protein sequence ID" value="MFD1237568.1"/>
    <property type="molecule type" value="Genomic_DNA"/>
</dbReference>
<accession>A0ABW3VS99</accession>
<dbReference type="SMART" id="SM00849">
    <property type="entry name" value="Lactamase_B"/>
    <property type="match status" value="1"/>
</dbReference>
<gene>
    <name evidence="2" type="ORF">ACFQ34_30150</name>
</gene>
<dbReference type="InterPro" id="IPR050855">
    <property type="entry name" value="NDM-1-like"/>
</dbReference>
<feature type="domain" description="Metallo-beta-lactamase" evidence="1">
    <location>
        <begin position="35"/>
        <end position="214"/>
    </location>
</feature>
<keyword evidence="3" id="KW-1185">Reference proteome</keyword>
<dbReference type="InterPro" id="IPR036866">
    <property type="entry name" value="RibonucZ/Hydroxyglut_hydro"/>
</dbReference>
<protein>
    <submittedName>
        <fullName evidence="2">MBL fold metallo-hydrolase</fullName>
    </submittedName>
</protein>
<dbReference type="Pfam" id="PF00753">
    <property type="entry name" value="Lactamase_B"/>
    <property type="match status" value="1"/>
</dbReference>
<dbReference type="Proteomes" id="UP001597182">
    <property type="component" value="Unassembled WGS sequence"/>
</dbReference>